<sequence>MSKDQAIIMFRIFRFRHLAALILVAEAAASLNPAGARVVHPIVLNPAAAGPAPSSDGRRLFATAAREELNALCQQLHYKTLCTTMATLPGVATPEQLLDTSLRITAVKAAMAEMKLDRAIKSGGGGEGEGMASSLESCKESYASLVDSLNTARGTLKAGGSSADMMTELSAAGTYSTDCQDIFDERPELQSPIPGAQRHIQRLVSNCLDLAATMKEQP</sequence>
<evidence type="ECO:0000313" key="4">
    <source>
        <dbReference type="EMBL" id="CAL4954912.1"/>
    </source>
</evidence>
<keyword evidence="1 2" id="KW-0732">Signal</keyword>
<evidence type="ECO:0000259" key="3">
    <source>
        <dbReference type="SMART" id="SM00856"/>
    </source>
</evidence>
<evidence type="ECO:0000256" key="1">
    <source>
        <dbReference type="ARBA" id="ARBA00022729"/>
    </source>
</evidence>
<organism evidence="4 5">
    <name type="scientific">Urochloa decumbens</name>
    <dbReference type="NCBI Taxonomy" id="240449"/>
    <lineage>
        <taxon>Eukaryota</taxon>
        <taxon>Viridiplantae</taxon>
        <taxon>Streptophyta</taxon>
        <taxon>Embryophyta</taxon>
        <taxon>Tracheophyta</taxon>
        <taxon>Spermatophyta</taxon>
        <taxon>Magnoliopsida</taxon>
        <taxon>Liliopsida</taxon>
        <taxon>Poales</taxon>
        <taxon>Poaceae</taxon>
        <taxon>PACMAD clade</taxon>
        <taxon>Panicoideae</taxon>
        <taxon>Panicodae</taxon>
        <taxon>Paniceae</taxon>
        <taxon>Melinidinae</taxon>
        <taxon>Urochloa</taxon>
    </lineage>
</organism>
<dbReference type="NCBIfam" id="TIGR01614">
    <property type="entry name" value="PME_inhib"/>
    <property type="match status" value="1"/>
</dbReference>
<gene>
    <name evidence="4" type="ORF">URODEC1_LOCUS41106</name>
</gene>
<feature type="signal peptide" evidence="2">
    <location>
        <begin position="1"/>
        <end position="29"/>
    </location>
</feature>
<feature type="domain" description="Pectinesterase inhibitor" evidence="3">
    <location>
        <begin position="64"/>
        <end position="210"/>
    </location>
</feature>
<evidence type="ECO:0000256" key="2">
    <source>
        <dbReference type="SAM" id="SignalP"/>
    </source>
</evidence>
<dbReference type="PANTHER" id="PTHR31080">
    <property type="entry name" value="PECTINESTERASE INHIBITOR-LIKE"/>
    <property type="match status" value="1"/>
</dbReference>
<dbReference type="EMBL" id="OZ075128">
    <property type="protein sequence ID" value="CAL4954912.1"/>
    <property type="molecule type" value="Genomic_DNA"/>
</dbReference>
<dbReference type="CDD" id="cd15800">
    <property type="entry name" value="PMEI-like_2"/>
    <property type="match status" value="1"/>
</dbReference>
<dbReference type="SUPFAM" id="SSF101148">
    <property type="entry name" value="Plant invertase/pectin methylesterase inhibitor"/>
    <property type="match status" value="1"/>
</dbReference>
<dbReference type="Gene3D" id="1.20.140.40">
    <property type="entry name" value="Invertase/pectin methylesterase inhibitor family protein"/>
    <property type="match status" value="1"/>
</dbReference>
<reference evidence="4" key="1">
    <citation type="submission" date="2024-10" db="EMBL/GenBank/DDBJ databases">
        <authorList>
            <person name="Ryan C."/>
        </authorList>
    </citation>
    <scope>NUCLEOTIDE SEQUENCE [LARGE SCALE GENOMIC DNA]</scope>
</reference>
<dbReference type="PANTHER" id="PTHR31080:SF250">
    <property type="entry name" value="OS05G0543000 PROTEIN"/>
    <property type="match status" value="1"/>
</dbReference>
<name>A0ABC8Z519_9POAL</name>
<dbReference type="InterPro" id="IPR006501">
    <property type="entry name" value="Pectinesterase_inhib_dom"/>
</dbReference>
<proteinExistence type="predicted"/>
<dbReference type="InterPro" id="IPR051955">
    <property type="entry name" value="PME_Inhibitor"/>
</dbReference>
<dbReference type="SMART" id="SM00856">
    <property type="entry name" value="PMEI"/>
    <property type="match status" value="1"/>
</dbReference>
<protein>
    <recommendedName>
        <fullName evidence="3">Pectinesterase inhibitor domain-containing protein</fullName>
    </recommendedName>
</protein>
<dbReference type="Proteomes" id="UP001497457">
    <property type="component" value="Chromosome 18b"/>
</dbReference>
<dbReference type="AlphaFoldDB" id="A0ABC8Z519"/>
<dbReference type="FunFam" id="1.20.140.40:FF:000003">
    <property type="entry name" value="Invertase/pectin methylesterase inhibitor family protein"/>
    <property type="match status" value="1"/>
</dbReference>
<dbReference type="InterPro" id="IPR035513">
    <property type="entry name" value="Invertase/methylesterase_inhib"/>
</dbReference>
<dbReference type="Pfam" id="PF04043">
    <property type="entry name" value="PMEI"/>
    <property type="match status" value="1"/>
</dbReference>
<accession>A0ABC8Z519</accession>
<evidence type="ECO:0000313" key="5">
    <source>
        <dbReference type="Proteomes" id="UP001497457"/>
    </source>
</evidence>
<keyword evidence="5" id="KW-1185">Reference proteome</keyword>
<feature type="chain" id="PRO_5044803442" description="Pectinesterase inhibitor domain-containing protein" evidence="2">
    <location>
        <begin position="30"/>
        <end position="218"/>
    </location>
</feature>